<keyword evidence="4" id="KW-1185">Reference proteome</keyword>
<evidence type="ECO:0000256" key="1">
    <source>
        <dbReference type="SAM" id="MobiDB-lite"/>
    </source>
</evidence>
<reference evidence="3 4" key="1">
    <citation type="submission" date="2018-04" db="EMBL/GenBank/DDBJ databases">
        <title>Massilia violaceinigra sp. nov., a novel purple-pigmented bacterium isolated from Tianshan glacier, Xinjiang, China.</title>
        <authorList>
            <person name="Wang H."/>
        </authorList>
    </citation>
    <scope>NUCLEOTIDE SEQUENCE [LARGE SCALE GENOMIC DNA]</scope>
    <source>
        <strain evidence="3 4">B448-2</strain>
    </source>
</reference>
<comment type="caution">
    <text evidence="3">The sequence shown here is derived from an EMBL/GenBank/DDBJ whole genome shotgun (WGS) entry which is preliminary data.</text>
</comment>
<dbReference type="EMBL" id="PXWF02000134">
    <property type="protein sequence ID" value="PWF48840.1"/>
    <property type="molecule type" value="Genomic_DNA"/>
</dbReference>
<evidence type="ECO:0000313" key="3">
    <source>
        <dbReference type="EMBL" id="PWF48840.1"/>
    </source>
</evidence>
<feature type="domain" description="Type II secretion system protein GspB C-terminal" evidence="2">
    <location>
        <begin position="57"/>
        <end position="115"/>
    </location>
</feature>
<sequence length="116" mass="12668">APVAAPVEAVRAPVPVAPAPKPALAPAPVAQAEPAPPAAEESLPLQRELPESIQRELPRLAFGGYIYSRNPADRLLLIDKVLRREGEEVGPGLRLERLLPRAAVMNYKGYRYRVPY</sequence>
<evidence type="ECO:0000259" key="2">
    <source>
        <dbReference type="Pfam" id="PF16537"/>
    </source>
</evidence>
<feature type="non-terminal residue" evidence="3">
    <location>
        <position position="1"/>
    </location>
</feature>
<accession>A0A2U2HMV3</accession>
<dbReference type="RefSeq" id="WP_181373102.1">
    <property type="nucleotide sequence ID" value="NZ_PXWF02000134.1"/>
</dbReference>
<gene>
    <name evidence="3" type="ORF">C7C56_009700</name>
</gene>
<feature type="region of interest" description="Disordered" evidence="1">
    <location>
        <begin position="22"/>
        <end position="47"/>
    </location>
</feature>
<protein>
    <recommendedName>
        <fullName evidence="2">Type II secretion system protein GspB C-terminal domain-containing protein</fullName>
    </recommendedName>
</protein>
<feature type="compositionally biased region" description="Low complexity" evidence="1">
    <location>
        <begin position="26"/>
        <end position="41"/>
    </location>
</feature>
<evidence type="ECO:0000313" key="4">
    <source>
        <dbReference type="Proteomes" id="UP000241421"/>
    </source>
</evidence>
<dbReference type="InterPro" id="IPR032389">
    <property type="entry name" value="GspB_C"/>
</dbReference>
<dbReference type="Pfam" id="PF16537">
    <property type="entry name" value="T2SSB"/>
    <property type="match status" value="1"/>
</dbReference>
<dbReference type="GO" id="GO:0015627">
    <property type="term" value="C:type II protein secretion system complex"/>
    <property type="evidence" value="ECO:0007669"/>
    <property type="project" value="InterPro"/>
</dbReference>
<dbReference type="AlphaFoldDB" id="A0A2U2HMV3"/>
<organism evidence="3 4">
    <name type="scientific">Massilia glaciei</name>
    <dbReference type="NCBI Taxonomy" id="1524097"/>
    <lineage>
        <taxon>Bacteria</taxon>
        <taxon>Pseudomonadati</taxon>
        <taxon>Pseudomonadota</taxon>
        <taxon>Betaproteobacteria</taxon>
        <taxon>Burkholderiales</taxon>
        <taxon>Oxalobacteraceae</taxon>
        <taxon>Telluria group</taxon>
        <taxon>Massilia</taxon>
    </lineage>
</organism>
<name>A0A2U2HMV3_9BURK</name>
<proteinExistence type="predicted"/>
<dbReference type="Proteomes" id="UP000241421">
    <property type="component" value="Unassembled WGS sequence"/>
</dbReference>